<proteinExistence type="predicted"/>
<protein>
    <submittedName>
        <fullName evidence="1">Uncharacterized protein</fullName>
    </submittedName>
</protein>
<reference evidence="1" key="1">
    <citation type="submission" date="2021-02" db="EMBL/GenBank/DDBJ databases">
        <authorList>
            <consortium name="DOE Joint Genome Institute"/>
            <person name="Ahrendt S."/>
            <person name="Looney B.P."/>
            <person name="Miyauchi S."/>
            <person name="Morin E."/>
            <person name="Drula E."/>
            <person name="Courty P.E."/>
            <person name="Chicoki N."/>
            <person name="Fauchery L."/>
            <person name="Kohler A."/>
            <person name="Kuo A."/>
            <person name="Labutti K."/>
            <person name="Pangilinan J."/>
            <person name="Lipzen A."/>
            <person name="Riley R."/>
            <person name="Andreopoulos W."/>
            <person name="He G."/>
            <person name="Johnson J."/>
            <person name="Barry K.W."/>
            <person name="Grigoriev I.V."/>
            <person name="Nagy L."/>
            <person name="Hibbett D."/>
            <person name="Henrissat B."/>
            <person name="Matheny P.B."/>
            <person name="Labbe J."/>
            <person name="Martin F."/>
        </authorList>
    </citation>
    <scope>NUCLEOTIDE SEQUENCE</scope>
    <source>
        <strain evidence="1">FP105234-sp</strain>
    </source>
</reference>
<accession>A0ACB8R5M0</accession>
<dbReference type="Proteomes" id="UP000814033">
    <property type="component" value="Unassembled WGS sequence"/>
</dbReference>
<sequence length="735" mass="80932">MDRRLIGRRKGRVIDHHRSLDDLRVCQLCSESAVFTYTAVRHMDLIGGASECHRCAWTVTSSSSSSYAVDSPPARRFRMLCLVLTQNRDMERSQRRWRRPPQREVLPYGRERSARTAVKTRQYSLGEWARRALAHAACWRGWCALGVSDKATGHRRWLMAWPSPDLVQCVPGKQDTEKIAHSMARSRSAHGGAIVASRPYKEHEDQCETGGGKEEIAWGDRKIQHAAHQANRATLCALPDRSERRMLGSIFNSGSSRQWAGKGSVGDLYDGKIKKIRTKGSHQAYLHLIATSSARRAVPRRVHQTAGVAAHGEEMRARVDAASTHPQQRPAGRPELAQQCLQAGSSSCRSPHKASALASFVAKGEQVARCRDLQTASAHGEAAAGARRGVVSDNPAKVACKCWSCRTSQVSSARRKLTKERDRRTRITGDASAGGPRPRLGALTREHAKMLTENAARRQVASRDRQPSASTLTAPKIVRARLRWVVRPWRPTQRPPYVQRTKTPARQRTESRAMLDQNVRLEAGRAREPASNEDDVGEGVGTVGGKARGLDGGEALPARKQRSGRAEGEAEETYPGASSGSRPRSTSLHLHGDPRETILGSKQRGETYIQQDYGSGGPGGEGCGQAWIGGAGKSRARRAGGVVDNQARGGGGCRGSWRREERAHSDFGNSEGRLLLPPSVTTSIMRIGLFYILALVLFRWYMYLSDLDARYAFPIKEETDTERVEYNTETGLAVS</sequence>
<organism evidence="1 2">
    <name type="scientific">Auriscalpium vulgare</name>
    <dbReference type="NCBI Taxonomy" id="40419"/>
    <lineage>
        <taxon>Eukaryota</taxon>
        <taxon>Fungi</taxon>
        <taxon>Dikarya</taxon>
        <taxon>Basidiomycota</taxon>
        <taxon>Agaricomycotina</taxon>
        <taxon>Agaricomycetes</taxon>
        <taxon>Russulales</taxon>
        <taxon>Auriscalpiaceae</taxon>
        <taxon>Auriscalpium</taxon>
    </lineage>
</organism>
<evidence type="ECO:0000313" key="1">
    <source>
        <dbReference type="EMBL" id="KAI0039187.1"/>
    </source>
</evidence>
<comment type="caution">
    <text evidence="1">The sequence shown here is derived from an EMBL/GenBank/DDBJ whole genome shotgun (WGS) entry which is preliminary data.</text>
</comment>
<reference evidence="1" key="2">
    <citation type="journal article" date="2022" name="New Phytol.">
        <title>Evolutionary transition to the ectomycorrhizal habit in the genomes of a hyperdiverse lineage of mushroom-forming fungi.</title>
        <authorList>
            <person name="Looney B."/>
            <person name="Miyauchi S."/>
            <person name="Morin E."/>
            <person name="Drula E."/>
            <person name="Courty P.E."/>
            <person name="Kohler A."/>
            <person name="Kuo A."/>
            <person name="LaButti K."/>
            <person name="Pangilinan J."/>
            <person name="Lipzen A."/>
            <person name="Riley R."/>
            <person name="Andreopoulos W."/>
            <person name="He G."/>
            <person name="Johnson J."/>
            <person name="Nolan M."/>
            <person name="Tritt A."/>
            <person name="Barry K.W."/>
            <person name="Grigoriev I.V."/>
            <person name="Nagy L.G."/>
            <person name="Hibbett D."/>
            <person name="Henrissat B."/>
            <person name="Matheny P.B."/>
            <person name="Labbe J."/>
            <person name="Martin F.M."/>
        </authorList>
    </citation>
    <scope>NUCLEOTIDE SEQUENCE</scope>
    <source>
        <strain evidence="1">FP105234-sp</strain>
    </source>
</reference>
<keyword evidence="2" id="KW-1185">Reference proteome</keyword>
<name>A0ACB8R5M0_9AGAM</name>
<gene>
    <name evidence="1" type="ORF">FA95DRAFT_1577758</name>
</gene>
<dbReference type="EMBL" id="MU276342">
    <property type="protein sequence ID" value="KAI0039187.1"/>
    <property type="molecule type" value="Genomic_DNA"/>
</dbReference>
<evidence type="ECO:0000313" key="2">
    <source>
        <dbReference type="Proteomes" id="UP000814033"/>
    </source>
</evidence>